<organism evidence="3 4">
    <name type="scientific">Acinetobacter calcoaceticus</name>
    <dbReference type="NCBI Taxonomy" id="471"/>
    <lineage>
        <taxon>Bacteria</taxon>
        <taxon>Pseudomonadati</taxon>
        <taxon>Pseudomonadota</taxon>
        <taxon>Gammaproteobacteria</taxon>
        <taxon>Moraxellales</taxon>
        <taxon>Moraxellaceae</taxon>
        <taxon>Acinetobacter</taxon>
        <taxon>Acinetobacter calcoaceticus/baumannii complex</taxon>
    </lineage>
</organism>
<feature type="compositionally biased region" description="Basic residues" evidence="1">
    <location>
        <begin position="1"/>
        <end position="15"/>
    </location>
</feature>
<name>A0A4R1XHD8_ACICA</name>
<evidence type="ECO:0000313" key="4">
    <source>
        <dbReference type="Proteomes" id="UP000294963"/>
    </source>
</evidence>
<keyword evidence="2" id="KW-0812">Transmembrane</keyword>
<accession>A0A4R1XHD8</accession>
<feature type="transmembrane region" description="Helical" evidence="2">
    <location>
        <begin position="67"/>
        <end position="86"/>
    </location>
</feature>
<protein>
    <submittedName>
        <fullName evidence="3">Uncharacterized protein</fullName>
    </submittedName>
</protein>
<dbReference type="EMBL" id="SLVJ01000025">
    <property type="protein sequence ID" value="TCM62321.1"/>
    <property type="molecule type" value="Genomic_DNA"/>
</dbReference>
<keyword evidence="2" id="KW-1133">Transmembrane helix</keyword>
<dbReference type="Proteomes" id="UP000294963">
    <property type="component" value="Unassembled WGS sequence"/>
</dbReference>
<feature type="region of interest" description="Disordered" evidence="1">
    <location>
        <begin position="1"/>
        <end position="21"/>
    </location>
</feature>
<comment type="caution">
    <text evidence="3">The sequence shown here is derived from an EMBL/GenBank/DDBJ whole genome shotgun (WGS) entry which is preliminary data.</text>
</comment>
<evidence type="ECO:0000256" key="2">
    <source>
        <dbReference type="SAM" id="Phobius"/>
    </source>
</evidence>
<reference evidence="3 4" key="1">
    <citation type="submission" date="2019-03" db="EMBL/GenBank/DDBJ databases">
        <title>Genomic analyses of the natural microbiome of Caenorhabditis elegans.</title>
        <authorList>
            <person name="Samuel B."/>
        </authorList>
    </citation>
    <scope>NUCLEOTIDE SEQUENCE [LARGE SCALE GENOMIC DNA]</scope>
    <source>
        <strain evidence="3 4">JUb89</strain>
    </source>
</reference>
<proteinExistence type="predicted"/>
<keyword evidence="2" id="KW-0472">Membrane</keyword>
<evidence type="ECO:0000256" key="1">
    <source>
        <dbReference type="SAM" id="MobiDB-lite"/>
    </source>
</evidence>
<sequence>MNRKQRKLKRQRATQHTKSQAVVELTPSESQFITYWREHNERVDELEGLAKTNAEISAEIDRMQRRTLTVITGSVVVLVLLVSAIWKMI</sequence>
<keyword evidence="4" id="KW-1185">Reference proteome</keyword>
<dbReference type="AlphaFoldDB" id="A0A4R1XHD8"/>
<gene>
    <name evidence="3" type="ORF">EC844_12549</name>
</gene>
<evidence type="ECO:0000313" key="3">
    <source>
        <dbReference type="EMBL" id="TCM62321.1"/>
    </source>
</evidence>